<dbReference type="PANTHER" id="PTHR33429">
    <property type="entry name" value="OS02G0708000 PROTEIN-RELATED"/>
    <property type="match status" value="1"/>
</dbReference>
<dbReference type="Proteomes" id="UP000327157">
    <property type="component" value="Chromosome 15"/>
</dbReference>
<keyword evidence="2" id="KW-1133">Transmembrane helix</keyword>
<feature type="region of interest" description="Disordered" evidence="1">
    <location>
        <begin position="1"/>
        <end position="26"/>
    </location>
</feature>
<keyword evidence="2" id="KW-0812">Transmembrane</keyword>
<evidence type="ECO:0000256" key="2">
    <source>
        <dbReference type="SAM" id="Phobius"/>
    </source>
</evidence>
<reference evidence="4" key="2">
    <citation type="submission" date="2019-10" db="EMBL/GenBank/DDBJ databases">
        <title>A de novo genome assembly of a pear dwarfing rootstock.</title>
        <authorList>
            <person name="Wang F."/>
            <person name="Wang J."/>
            <person name="Li S."/>
            <person name="Zhang Y."/>
            <person name="Fang M."/>
            <person name="Ma L."/>
            <person name="Zhao Y."/>
            <person name="Jiang S."/>
        </authorList>
    </citation>
    <scope>NUCLEOTIDE SEQUENCE [LARGE SCALE GENOMIC DNA]</scope>
</reference>
<proteinExistence type="predicted"/>
<dbReference type="OrthoDB" id="1928111at2759"/>
<evidence type="ECO:0000313" key="4">
    <source>
        <dbReference type="Proteomes" id="UP000327157"/>
    </source>
</evidence>
<feature type="transmembrane region" description="Helical" evidence="2">
    <location>
        <begin position="122"/>
        <end position="147"/>
    </location>
</feature>
<evidence type="ECO:0000313" key="3">
    <source>
        <dbReference type="EMBL" id="KAB2619347.1"/>
    </source>
</evidence>
<name>A0A5N5GW25_9ROSA</name>
<keyword evidence="4" id="KW-1185">Reference proteome</keyword>
<dbReference type="PANTHER" id="PTHR33429:SF2">
    <property type="entry name" value="OS01G0888850 PROTEIN"/>
    <property type="match status" value="1"/>
</dbReference>
<sequence>MSRPFDQTQQSPPDFVLQQNTNTSHSPHGSVGAVVGVLIVVLLLGLVAAVIGRVCSGRSILGYGHYDLGSWAEAKCASCLDGRINTQIPRPNVSATSSATANPAKPSKNLSFNLHKLQMFDFWLLGFGFGIGTHPTSFLFFFFILYFRSSSVLCCWVHY</sequence>
<accession>A0A5N5GW25</accession>
<keyword evidence="2" id="KW-0472">Membrane</keyword>
<organism evidence="3 4">
    <name type="scientific">Pyrus ussuriensis x Pyrus communis</name>
    <dbReference type="NCBI Taxonomy" id="2448454"/>
    <lineage>
        <taxon>Eukaryota</taxon>
        <taxon>Viridiplantae</taxon>
        <taxon>Streptophyta</taxon>
        <taxon>Embryophyta</taxon>
        <taxon>Tracheophyta</taxon>
        <taxon>Spermatophyta</taxon>
        <taxon>Magnoliopsida</taxon>
        <taxon>eudicotyledons</taxon>
        <taxon>Gunneridae</taxon>
        <taxon>Pentapetalae</taxon>
        <taxon>rosids</taxon>
        <taxon>fabids</taxon>
        <taxon>Rosales</taxon>
        <taxon>Rosaceae</taxon>
        <taxon>Amygdaloideae</taxon>
        <taxon>Maleae</taxon>
        <taxon>Pyrus</taxon>
    </lineage>
</organism>
<reference evidence="3 4" key="1">
    <citation type="submission" date="2019-09" db="EMBL/GenBank/DDBJ databases">
        <authorList>
            <person name="Ou C."/>
        </authorList>
    </citation>
    <scope>NUCLEOTIDE SEQUENCE [LARGE SCALE GENOMIC DNA]</scope>
    <source>
        <strain evidence="3">S2</strain>
        <tissue evidence="3">Leaf</tissue>
    </source>
</reference>
<gene>
    <name evidence="3" type="ORF">D8674_015216</name>
</gene>
<protein>
    <submittedName>
        <fullName evidence="3">Uncharacterized protein</fullName>
    </submittedName>
</protein>
<evidence type="ECO:0000256" key="1">
    <source>
        <dbReference type="SAM" id="MobiDB-lite"/>
    </source>
</evidence>
<feature type="transmembrane region" description="Helical" evidence="2">
    <location>
        <begin position="31"/>
        <end position="51"/>
    </location>
</feature>
<dbReference type="EMBL" id="SMOL01000401">
    <property type="protein sequence ID" value="KAB2619347.1"/>
    <property type="molecule type" value="Genomic_DNA"/>
</dbReference>
<reference evidence="3 4" key="3">
    <citation type="submission" date="2019-11" db="EMBL/GenBank/DDBJ databases">
        <title>A de novo genome assembly of a pear dwarfing rootstock.</title>
        <authorList>
            <person name="Wang F."/>
            <person name="Wang J."/>
            <person name="Li S."/>
            <person name="Zhang Y."/>
            <person name="Fang M."/>
            <person name="Ma L."/>
            <person name="Zhao Y."/>
            <person name="Jiang S."/>
        </authorList>
    </citation>
    <scope>NUCLEOTIDE SEQUENCE [LARGE SCALE GENOMIC DNA]</scope>
    <source>
        <strain evidence="3">S2</strain>
        <tissue evidence="3">Leaf</tissue>
    </source>
</reference>
<comment type="caution">
    <text evidence="3">The sequence shown here is derived from an EMBL/GenBank/DDBJ whole genome shotgun (WGS) entry which is preliminary data.</text>
</comment>
<dbReference type="AlphaFoldDB" id="A0A5N5GW25"/>